<dbReference type="Gene3D" id="1.10.340.70">
    <property type="match status" value="1"/>
</dbReference>
<gene>
    <name evidence="3" type="primary">Necator_chrX.g23169</name>
    <name evidence="3" type="ORF">RB195_023006</name>
</gene>
<evidence type="ECO:0000313" key="3">
    <source>
        <dbReference type="EMBL" id="KAK6762124.1"/>
    </source>
</evidence>
<comment type="caution">
    <text evidence="3">The sequence shown here is derived from an EMBL/GenBank/DDBJ whole genome shotgun (WGS) entry which is preliminary data.</text>
</comment>
<reference evidence="3 4" key="1">
    <citation type="submission" date="2023-08" db="EMBL/GenBank/DDBJ databases">
        <title>A Necator americanus chromosomal reference genome.</title>
        <authorList>
            <person name="Ilik V."/>
            <person name="Petrzelkova K.J."/>
            <person name="Pardy F."/>
            <person name="Fuh T."/>
            <person name="Niatou-Singa F.S."/>
            <person name="Gouil Q."/>
            <person name="Baker L."/>
            <person name="Ritchie M.E."/>
            <person name="Jex A.R."/>
            <person name="Gazzola D."/>
            <person name="Li H."/>
            <person name="Toshio Fujiwara R."/>
            <person name="Zhan B."/>
            <person name="Aroian R.V."/>
            <person name="Pafco B."/>
            <person name="Schwarz E.M."/>
        </authorList>
    </citation>
    <scope>NUCLEOTIDE SEQUENCE [LARGE SCALE GENOMIC DNA]</scope>
    <source>
        <strain evidence="3 4">Aroian</strain>
        <tissue evidence="3">Whole animal</tissue>
    </source>
</reference>
<name>A0ABR1EHH3_NECAM</name>
<dbReference type="InterPro" id="IPR050951">
    <property type="entry name" value="Retrovirus_Pol_polyprotein"/>
</dbReference>
<evidence type="ECO:0000256" key="1">
    <source>
        <dbReference type="ARBA" id="ARBA00012493"/>
    </source>
</evidence>
<dbReference type="InterPro" id="IPR041588">
    <property type="entry name" value="Integrase_H2C2"/>
</dbReference>
<protein>
    <recommendedName>
        <fullName evidence="1">RNA-directed DNA polymerase</fullName>
        <ecNumber evidence="1">2.7.7.49</ecNumber>
    </recommendedName>
</protein>
<dbReference type="Pfam" id="PF17921">
    <property type="entry name" value="Integrase_H2C2"/>
    <property type="match status" value="1"/>
</dbReference>
<accession>A0ABR1EHH3</accession>
<dbReference type="EMBL" id="JAVFWL010000006">
    <property type="protein sequence ID" value="KAK6762124.1"/>
    <property type="molecule type" value="Genomic_DNA"/>
</dbReference>
<feature type="domain" description="Integrase zinc-binding" evidence="2">
    <location>
        <begin position="104"/>
        <end position="155"/>
    </location>
</feature>
<dbReference type="PANTHER" id="PTHR37984:SF5">
    <property type="entry name" value="PROTEIN NYNRIN-LIKE"/>
    <property type="match status" value="1"/>
</dbReference>
<sequence length="167" mass="18925">MGHDAAQLLLHYRVHQQKGFRLSGRSFTPPLVKIIGNCCHLSVSAESIRTASQADGFIQLLIDYTKSGKWPKVNRHSPLWHYYNRRNTMTAVKGCLLTASRIVIPKSLRHRVLSALHKAHPGQIKMKMLARCFVYWPAMDSDIEKLVRTRPRCASVAKDPIVAEPQS</sequence>
<proteinExistence type="predicted"/>
<dbReference type="PANTHER" id="PTHR37984">
    <property type="entry name" value="PROTEIN CBG26694"/>
    <property type="match status" value="1"/>
</dbReference>
<keyword evidence="4" id="KW-1185">Reference proteome</keyword>
<organism evidence="3 4">
    <name type="scientific">Necator americanus</name>
    <name type="common">Human hookworm</name>
    <dbReference type="NCBI Taxonomy" id="51031"/>
    <lineage>
        <taxon>Eukaryota</taxon>
        <taxon>Metazoa</taxon>
        <taxon>Ecdysozoa</taxon>
        <taxon>Nematoda</taxon>
        <taxon>Chromadorea</taxon>
        <taxon>Rhabditida</taxon>
        <taxon>Rhabditina</taxon>
        <taxon>Rhabditomorpha</taxon>
        <taxon>Strongyloidea</taxon>
        <taxon>Ancylostomatidae</taxon>
        <taxon>Bunostominae</taxon>
        <taxon>Necator</taxon>
    </lineage>
</organism>
<dbReference type="Proteomes" id="UP001303046">
    <property type="component" value="Unassembled WGS sequence"/>
</dbReference>
<evidence type="ECO:0000313" key="4">
    <source>
        <dbReference type="Proteomes" id="UP001303046"/>
    </source>
</evidence>
<dbReference type="EC" id="2.7.7.49" evidence="1"/>
<evidence type="ECO:0000259" key="2">
    <source>
        <dbReference type="Pfam" id="PF17921"/>
    </source>
</evidence>